<organism evidence="1 2">
    <name type="scientific">Vasconcelosia minhoensis LEGE 07310</name>
    <dbReference type="NCBI Taxonomy" id="915328"/>
    <lineage>
        <taxon>Bacteria</taxon>
        <taxon>Bacillati</taxon>
        <taxon>Cyanobacteriota</taxon>
        <taxon>Cyanophyceae</taxon>
        <taxon>Nodosilineales</taxon>
        <taxon>Cymatolegaceae</taxon>
        <taxon>Vasconcelosia</taxon>
        <taxon>Vasconcelosia minhoensis</taxon>
    </lineage>
</organism>
<dbReference type="EMBL" id="JADEXG010000007">
    <property type="protein sequence ID" value="MBE9076620.1"/>
    <property type="molecule type" value="Genomic_DNA"/>
</dbReference>
<reference evidence="1" key="1">
    <citation type="submission" date="2020-10" db="EMBL/GenBank/DDBJ databases">
        <authorList>
            <person name="Castelo-Branco R."/>
            <person name="Eusebio N."/>
            <person name="Adriana R."/>
            <person name="Vieira A."/>
            <person name="Brugerolle De Fraissinette N."/>
            <person name="Rezende De Castro R."/>
            <person name="Schneider M.P."/>
            <person name="Vasconcelos V."/>
            <person name="Leao P.N."/>
        </authorList>
    </citation>
    <scope>NUCLEOTIDE SEQUENCE</scope>
    <source>
        <strain evidence="1">LEGE 07310</strain>
    </source>
</reference>
<protein>
    <submittedName>
        <fullName evidence="1">Uncharacterized protein</fullName>
    </submittedName>
</protein>
<gene>
    <name evidence="1" type="ORF">IQ241_04800</name>
</gene>
<dbReference type="Proteomes" id="UP000636505">
    <property type="component" value="Unassembled WGS sequence"/>
</dbReference>
<evidence type="ECO:0000313" key="2">
    <source>
        <dbReference type="Proteomes" id="UP000636505"/>
    </source>
</evidence>
<comment type="caution">
    <text evidence="1">The sequence shown here is derived from an EMBL/GenBank/DDBJ whole genome shotgun (WGS) entry which is preliminary data.</text>
</comment>
<accession>A0A8J7AJP8</accession>
<name>A0A8J7AJP8_9CYAN</name>
<evidence type="ECO:0000313" key="1">
    <source>
        <dbReference type="EMBL" id="MBE9076620.1"/>
    </source>
</evidence>
<dbReference type="RefSeq" id="WP_193905282.1">
    <property type="nucleotide sequence ID" value="NZ_JADEXG010000007.1"/>
</dbReference>
<proteinExistence type="predicted"/>
<sequence length="141" mass="15797">MSHILPSQILYLEHGDARLYAEAIQVTEARHLCWARPMLLVKGLSDAPGMRQQAITTAVVSLEGSPLELYDLCDAPDLIWPAELFQIAIDVDCFSLLVHLKLHPASEQRLNLRPFNLFVSSFWRTHAESFQSISAAPSSKL</sequence>
<dbReference type="AlphaFoldDB" id="A0A8J7AJP8"/>
<keyword evidence="2" id="KW-1185">Reference proteome</keyword>